<dbReference type="AlphaFoldDB" id="A0A3M9NR23"/>
<proteinExistence type="predicted"/>
<keyword evidence="4" id="KW-0472">Membrane</keyword>
<sequence>MINRKGTVFFIVSILVFTSCNVTKLVPKGDALYTGATVKVKDSTLSKKEKKKVEEATENLPQPKPNGRFFGIPFKLIVYNMAGDTSKHGFIRKFLRKIGTPPVLLSSVNLEYNVKLLTNYLQNLGYFKTVASGDTIVKHKKGHAYYTVTPGNAYTIKDVTFETDSSSLGQAIKLTRPKSFLKPGDDFNLAIIKAERERIDGILKERGYYFFSPDALIVEVDSTVGTDQVNMFLRVKEDAPDIAEKPYVIDSVYIFTDYRLNGTRSDTSLQRKALYGGYYIVDPRNRFRPKLFPQIMRFDSGDVYNRNDHNLTLSRLINLNVFKFVKNRFDVTPSPGADTGRLNAYYYLTPQEKKSLRAELSGNTKSNDYVGSQLTLSFKNRNTFKGAEELEIHGNLGTEVQYGGAKSGYNTYTFGAGASLTFPKFVVPFFHFNTTNAFVPKTRISLDYDLLNRRKLYTLSSVKGELGYEWKPSYDVSEKFNLFSVNYVHSVNVTKEYLDSIIKNPILKHSIDTQFIIGSNYTFTVNPFVSNELGSGFFFEGLADFSGNVSGLFIPEDPVTKQKRLFGAAISQYLKAQTDVRYYLQLSSKARLANRLLLGFGYPYGNSRQLPYIKQYFIGGNNSIRAFRSRSIGPGTYRPANADSATFFPDESGDLKLEMNTELRYQLNKIVGAAVFLDAGNIWLYNKDTTTVPGHPDQLLRPGVQFTSHFLNQLAVGTGIGLRLNFTILLLRLDLGMPLRKPWLPEGERWVLNKIDFGSSEWRRKNLILNIAIGYPF</sequence>
<dbReference type="RefSeq" id="WP_123119025.1">
    <property type="nucleotide sequence ID" value="NZ_RJJR01000001.1"/>
</dbReference>
<dbReference type="PANTHER" id="PTHR12815:SF47">
    <property type="entry name" value="TRANSLOCATION AND ASSEMBLY MODULE SUBUNIT TAMA"/>
    <property type="match status" value="1"/>
</dbReference>
<dbReference type="OrthoDB" id="9814535at2"/>
<evidence type="ECO:0000256" key="4">
    <source>
        <dbReference type="ARBA" id="ARBA00023136"/>
    </source>
</evidence>
<accession>A0A3M9NR23</accession>
<dbReference type="PROSITE" id="PS51257">
    <property type="entry name" value="PROKAR_LIPOPROTEIN"/>
    <property type="match status" value="1"/>
</dbReference>
<name>A0A3M9NR23_9BACT</name>
<keyword evidence="3" id="KW-0732">Signal</keyword>
<dbReference type="PANTHER" id="PTHR12815">
    <property type="entry name" value="SORTING AND ASSEMBLY MACHINERY SAMM50 PROTEIN FAMILY MEMBER"/>
    <property type="match status" value="1"/>
</dbReference>
<dbReference type="Pfam" id="PF01103">
    <property type="entry name" value="Omp85"/>
    <property type="match status" value="1"/>
</dbReference>
<keyword evidence="5" id="KW-0998">Cell outer membrane</keyword>
<comment type="caution">
    <text evidence="7">The sequence shown here is derived from an EMBL/GenBank/DDBJ whole genome shotgun (WGS) entry which is preliminary data.</text>
</comment>
<evidence type="ECO:0000259" key="6">
    <source>
        <dbReference type="Pfam" id="PF01103"/>
    </source>
</evidence>
<dbReference type="GO" id="GO:0019867">
    <property type="term" value="C:outer membrane"/>
    <property type="evidence" value="ECO:0007669"/>
    <property type="project" value="InterPro"/>
</dbReference>
<comment type="subcellular location">
    <subcellularLocation>
        <location evidence="1">Membrane</location>
    </subcellularLocation>
</comment>
<evidence type="ECO:0000313" key="8">
    <source>
        <dbReference type="Proteomes" id="UP000267223"/>
    </source>
</evidence>
<dbReference type="Gene3D" id="3.10.20.310">
    <property type="entry name" value="membrane protein fhac"/>
    <property type="match status" value="1"/>
</dbReference>
<dbReference type="InterPro" id="IPR000184">
    <property type="entry name" value="Bac_surfAg_D15"/>
</dbReference>
<evidence type="ECO:0000256" key="2">
    <source>
        <dbReference type="ARBA" id="ARBA00022692"/>
    </source>
</evidence>
<reference evidence="7 8" key="1">
    <citation type="submission" date="2018-11" db="EMBL/GenBank/DDBJ databases">
        <title>Draft genome sequence of Ferruginibacter sp. BO-59.</title>
        <authorList>
            <person name="Im W.T."/>
        </authorList>
    </citation>
    <scope>NUCLEOTIDE SEQUENCE [LARGE SCALE GENOMIC DNA]</scope>
    <source>
        <strain evidence="7 8">BO-59</strain>
    </source>
</reference>
<evidence type="ECO:0000256" key="3">
    <source>
        <dbReference type="ARBA" id="ARBA00022729"/>
    </source>
</evidence>
<dbReference type="Proteomes" id="UP000267223">
    <property type="component" value="Unassembled WGS sequence"/>
</dbReference>
<dbReference type="Gene3D" id="2.40.160.50">
    <property type="entry name" value="membrane protein fhac: a member of the omp85/tpsb transporter family"/>
    <property type="match status" value="1"/>
</dbReference>
<evidence type="ECO:0000313" key="7">
    <source>
        <dbReference type="EMBL" id="RNI40134.1"/>
    </source>
</evidence>
<dbReference type="InterPro" id="IPR039910">
    <property type="entry name" value="D15-like"/>
</dbReference>
<evidence type="ECO:0000256" key="5">
    <source>
        <dbReference type="ARBA" id="ARBA00023237"/>
    </source>
</evidence>
<keyword evidence="8" id="KW-1185">Reference proteome</keyword>
<dbReference type="EMBL" id="RJJR01000001">
    <property type="protein sequence ID" value="RNI40134.1"/>
    <property type="molecule type" value="Genomic_DNA"/>
</dbReference>
<protein>
    <recommendedName>
        <fullName evidence="6">Bacterial surface antigen (D15) domain-containing protein</fullName>
    </recommendedName>
</protein>
<keyword evidence="2" id="KW-0812">Transmembrane</keyword>
<organism evidence="7 8">
    <name type="scientific">Hanamia caeni</name>
    <dbReference type="NCBI Taxonomy" id="2294116"/>
    <lineage>
        <taxon>Bacteria</taxon>
        <taxon>Pseudomonadati</taxon>
        <taxon>Bacteroidota</taxon>
        <taxon>Chitinophagia</taxon>
        <taxon>Chitinophagales</taxon>
        <taxon>Chitinophagaceae</taxon>
        <taxon>Hanamia</taxon>
    </lineage>
</organism>
<gene>
    <name evidence="7" type="ORF">EFY79_02225</name>
</gene>
<evidence type="ECO:0000256" key="1">
    <source>
        <dbReference type="ARBA" id="ARBA00004370"/>
    </source>
</evidence>
<feature type="domain" description="Bacterial surface antigen (D15)" evidence="6">
    <location>
        <begin position="373"/>
        <end position="749"/>
    </location>
</feature>